<dbReference type="STRING" id="1169540.A0A0G4H6Z3"/>
<gene>
    <name evidence="3" type="ORF">Vbra_10695</name>
</gene>
<keyword evidence="1" id="KW-0812">Transmembrane</keyword>
<evidence type="ECO:0000256" key="1">
    <source>
        <dbReference type="SAM" id="Phobius"/>
    </source>
</evidence>
<evidence type="ECO:0000313" key="3">
    <source>
        <dbReference type="EMBL" id="CEM39471.1"/>
    </source>
</evidence>
<dbReference type="OrthoDB" id="4914at2759"/>
<name>A0A0G4H6Z3_VITBC</name>
<dbReference type="Proteomes" id="UP000041254">
    <property type="component" value="Unassembled WGS sequence"/>
</dbReference>
<evidence type="ECO:0000313" key="4">
    <source>
        <dbReference type="Proteomes" id="UP000041254"/>
    </source>
</evidence>
<feature type="chain" id="PRO_5005191644" description="DUF4079 domain-containing protein" evidence="2">
    <location>
        <begin position="22"/>
        <end position="334"/>
    </location>
</feature>
<organism evidence="3 4">
    <name type="scientific">Vitrella brassicaformis (strain CCMP3155)</name>
    <dbReference type="NCBI Taxonomy" id="1169540"/>
    <lineage>
        <taxon>Eukaryota</taxon>
        <taxon>Sar</taxon>
        <taxon>Alveolata</taxon>
        <taxon>Colpodellida</taxon>
        <taxon>Vitrellaceae</taxon>
        <taxon>Vitrella</taxon>
    </lineage>
</organism>
<sequence>MLVCPMKLIFILLVAPVQIFGFAPLNKSAPPGLLKRGGLQRLDAVQPQRDAPLLSSEQFQDHLKSITSIDDLQRSSTAPEPAALPLSPSVVGGALMPLLLAAPAMAKGREFGIWEGKIISSLHPIAMFSLAAATIYSAVTGWNWRRIRTIQGDINELKAQLPTVGGKAPSLPLSKTIASLSAEIDKHKEQGEMQENVSAMEADLQRLRAAVPLGDKIEALSATRKELVKGDFRDKHWTVGSVLLGLGVTFAIEGPVNTYLRTGKLFPGPHLYCGAAITVMWALAAALVPAMQKGNDTARIAHISLNATGAALFLWQINTGLGIWQKTLEFTQFP</sequence>
<proteinExistence type="predicted"/>
<feature type="transmembrane region" description="Helical" evidence="1">
    <location>
        <begin position="303"/>
        <end position="324"/>
    </location>
</feature>
<reference evidence="3 4" key="1">
    <citation type="submission" date="2014-11" db="EMBL/GenBank/DDBJ databases">
        <authorList>
            <person name="Zhu J."/>
            <person name="Qi W."/>
            <person name="Song R."/>
        </authorList>
    </citation>
    <scope>NUCLEOTIDE SEQUENCE [LARGE SCALE GENOMIC DNA]</scope>
</reference>
<dbReference type="InterPro" id="IPR025067">
    <property type="entry name" value="DUF4079"/>
</dbReference>
<dbReference type="InParanoid" id="A0A0G4H6Z3"/>
<dbReference type="VEuPathDB" id="CryptoDB:Vbra_10695"/>
<feature type="transmembrane region" description="Helical" evidence="1">
    <location>
        <begin position="269"/>
        <end position="291"/>
    </location>
</feature>
<feature type="signal peptide" evidence="2">
    <location>
        <begin position="1"/>
        <end position="21"/>
    </location>
</feature>
<accession>A0A0G4H6Z3</accession>
<keyword evidence="1" id="KW-1133">Transmembrane helix</keyword>
<feature type="transmembrane region" description="Helical" evidence="1">
    <location>
        <begin position="237"/>
        <end position="257"/>
    </location>
</feature>
<keyword evidence="4" id="KW-1185">Reference proteome</keyword>
<dbReference type="PANTHER" id="PTHR34679">
    <property type="match status" value="1"/>
</dbReference>
<dbReference type="OMA" id="HAIITCS"/>
<protein>
    <recommendedName>
        <fullName evidence="5">DUF4079 domain-containing protein</fullName>
    </recommendedName>
</protein>
<keyword evidence="1" id="KW-0472">Membrane</keyword>
<dbReference type="EMBL" id="CDMY01001040">
    <property type="protein sequence ID" value="CEM39471.1"/>
    <property type="molecule type" value="Genomic_DNA"/>
</dbReference>
<feature type="transmembrane region" description="Helical" evidence="1">
    <location>
        <begin position="118"/>
        <end position="139"/>
    </location>
</feature>
<dbReference type="PANTHER" id="PTHR34679:SF2">
    <property type="entry name" value="OS02G0122500 PROTEIN"/>
    <property type="match status" value="1"/>
</dbReference>
<keyword evidence="2" id="KW-0732">Signal</keyword>
<dbReference type="AlphaFoldDB" id="A0A0G4H6Z3"/>
<evidence type="ECO:0008006" key="5">
    <source>
        <dbReference type="Google" id="ProtNLM"/>
    </source>
</evidence>
<evidence type="ECO:0000256" key="2">
    <source>
        <dbReference type="SAM" id="SignalP"/>
    </source>
</evidence>
<dbReference type="Pfam" id="PF13301">
    <property type="entry name" value="DUF4079"/>
    <property type="match status" value="1"/>
</dbReference>